<dbReference type="EMBL" id="PFLC01000015">
    <property type="protein sequence ID" value="PIY63143.1"/>
    <property type="molecule type" value="Genomic_DNA"/>
</dbReference>
<comment type="caution">
    <text evidence="2">The sequence shown here is derived from an EMBL/GenBank/DDBJ whole genome shotgun (WGS) entry which is preliminary data.</text>
</comment>
<protein>
    <submittedName>
        <fullName evidence="2">Uncharacterized protein</fullName>
    </submittedName>
</protein>
<feature type="compositionally biased region" description="Basic and acidic residues" evidence="1">
    <location>
        <begin position="1"/>
        <end position="17"/>
    </location>
</feature>
<evidence type="ECO:0000256" key="1">
    <source>
        <dbReference type="SAM" id="MobiDB-lite"/>
    </source>
</evidence>
<name>A0A2M7QBM2_9BACT</name>
<feature type="region of interest" description="Disordered" evidence="1">
    <location>
        <begin position="1"/>
        <end position="26"/>
    </location>
</feature>
<evidence type="ECO:0000313" key="3">
    <source>
        <dbReference type="Proteomes" id="UP000230973"/>
    </source>
</evidence>
<organism evidence="2 3">
    <name type="scientific">Candidatus Uhrbacteria bacterium CG_4_10_14_0_8_um_filter_58_22</name>
    <dbReference type="NCBI Taxonomy" id="1975029"/>
    <lineage>
        <taxon>Bacteria</taxon>
        <taxon>Candidatus Uhriibacteriota</taxon>
    </lineage>
</organism>
<sequence length="219" mass="25651">MENMESHTGEPQRRFRTQDQSPEAGVLPIREQLLERLWKKTMKMGLIINKKTGLFEDRNRFERLMSDQELTDMERQAFLKKEENEARRFLTMGEALRTEGEFGSAPSELISPPSLSEKEKSLLHKNQLIAFQNAIKKGTVPIDSKTGLHERKGLEILMNHHELTDKERISFLEREAQMAETFLKLREIIDFEEKNRGRLNEMLGPAIVSKKEKKEEREE</sequence>
<accession>A0A2M7QBM2</accession>
<dbReference type="Proteomes" id="UP000230973">
    <property type="component" value="Unassembled WGS sequence"/>
</dbReference>
<dbReference type="AlphaFoldDB" id="A0A2M7QBM2"/>
<proteinExistence type="predicted"/>
<gene>
    <name evidence="2" type="ORF">COY93_01280</name>
</gene>
<evidence type="ECO:0000313" key="2">
    <source>
        <dbReference type="EMBL" id="PIY63143.1"/>
    </source>
</evidence>
<reference evidence="3" key="1">
    <citation type="submission" date="2017-09" db="EMBL/GenBank/DDBJ databases">
        <title>Depth-based differentiation of microbial function through sediment-hosted aquifers and enrichment of novel symbionts in the deep terrestrial subsurface.</title>
        <authorList>
            <person name="Probst A.J."/>
            <person name="Ladd B."/>
            <person name="Jarett J.K."/>
            <person name="Geller-Mcgrath D.E."/>
            <person name="Sieber C.M.K."/>
            <person name="Emerson J.B."/>
            <person name="Anantharaman K."/>
            <person name="Thomas B.C."/>
            <person name="Malmstrom R."/>
            <person name="Stieglmeier M."/>
            <person name="Klingl A."/>
            <person name="Woyke T."/>
            <person name="Ryan C.M."/>
            <person name="Banfield J.F."/>
        </authorList>
    </citation>
    <scope>NUCLEOTIDE SEQUENCE [LARGE SCALE GENOMIC DNA]</scope>
</reference>